<dbReference type="PRINTS" id="PR01727">
    <property type="entry name" value="DNABINDINGHU"/>
</dbReference>
<dbReference type="PANTHER" id="PTHR33175:SF3">
    <property type="entry name" value="DNA-BINDING PROTEIN HU-BETA"/>
    <property type="match status" value="1"/>
</dbReference>
<evidence type="ECO:0000256" key="1">
    <source>
        <dbReference type="ARBA" id="ARBA00023125"/>
    </source>
</evidence>
<dbReference type="EMBL" id="MN079107">
    <property type="protein sequence ID" value="QEA05669.1"/>
    <property type="molecule type" value="Genomic_DNA"/>
</dbReference>
<dbReference type="PROSITE" id="PS00045">
    <property type="entry name" value="HISTONE_LIKE"/>
    <property type="match status" value="1"/>
</dbReference>
<dbReference type="AlphaFoldDB" id="A0A5B8R945"/>
<dbReference type="InterPro" id="IPR020816">
    <property type="entry name" value="Histone-like_DNA-bd_CS"/>
</dbReference>
<name>A0A5B8R945_9ZZZZ</name>
<dbReference type="InterPro" id="IPR000119">
    <property type="entry name" value="Hist_DNA-bd"/>
</dbReference>
<dbReference type="SMART" id="SM00411">
    <property type="entry name" value="BHL"/>
    <property type="match status" value="1"/>
</dbReference>
<accession>A0A5B8R945</accession>
<dbReference type="Gene3D" id="4.10.520.10">
    <property type="entry name" value="IHF-like DNA-binding proteins"/>
    <property type="match status" value="1"/>
</dbReference>
<dbReference type="InterPro" id="IPR010992">
    <property type="entry name" value="IHF-like_DNA-bd_dom_sf"/>
</dbReference>
<protein>
    <submittedName>
        <fullName evidence="2">DNA-binding protein HU 1</fullName>
    </submittedName>
</protein>
<organism evidence="2">
    <name type="scientific">uncultured organism</name>
    <dbReference type="NCBI Taxonomy" id="155900"/>
    <lineage>
        <taxon>unclassified sequences</taxon>
        <taxon>environmental samples</taxon>
    </lineage>
</organism>
<dbReference type="GO" id="GO:0030527">
    <property type="term" value="F:structural constituent of chromatin"/>
    <property type="evidence" value="ECO:0007669"/>
    <property type="project" value="InterPro"/>
</dbReference>
<reference evidence="2" key="1">
    <citation type="submission" date="2019-06" db="EMBL/GenBank/DDBJ databases">
        <authorList>
            <person name="Murdoch R.W."/>
            <person name="Fathepure B."/>
        </authorList>
    </citation>
    <scope>NUCLEOTIDE SEQUENCE</scope>
</reference>
<proteinExistence type="predicted"/>
<dbReference type="CDD" id="cd13831">
    <property type="entry name" value="HU"/>
    <property type="match status" value="1"/>
</dbReference>
<evidence type="ECO:0000313" key="2">
    <source>
        <dbReference type="EMBL" id="QEA05669.1"/>
    </source>
</evidence>
<keyword evidence="1 2" id="KW-0238">DNA-binding</keyword>
<dbReference type="GO" id="GO:0003677">
    <property type="term" value="F:DNA binding"/>
    <property type="evidence" value="ECO:0007669"/>
    <property type="project" value="UniProtKB-KW"/>
</dbReference>
<gene>
    <name evidence="2" type="primary">hupA</name>
    <name evidence="2" type="ORF">KBTEX_01993</name>
</gene>
<dbReference type="PANTHER" id="PTHR33175">
    <property type="entry name" value="DNA-BINDING PROTEIN HU"/>
    <property type="match status" value="1"/>
</dbReference>
<dbReference type="Pfam" id="PF00216">
    <property type="entry name" value="Bac_DNA_binding"/>
    <property type="match status" value="1"/>
</dbReference>
<sequence>MNPVMNKNELIDAVRDRCDELPRKAVAEVVDALFDTIQGTVADGTDVSVTGFGRFTRTERAARTGRNPQTGESIRIAASRVPAFRPGKGFKDQVNGG</sequence>
<dbReference type="SUPFAM" id="SSF47729">
    <property type="entry name" value="IHF-like DNA-binding proteins"/>
    <property type="match status" value="1"/>
</dbReference>